<dbReference type="InterPro" id="IPR036638">
    <property type="entry name" value="HLH_DNA-bd_sf"/>
</dbReference>
<dbReference type="eggNOG" id="ENOG502QPTJ">
    <property type="taxonomic scope" value="Eukaryota"/>
</dbReference>
<dbReference type="STRING" id="40148.A0A0D9ZPC5"/>
<organism evidence="8">
    <name type="scientific">Oryza glumipatula</name>
    <dbReference type="NCBI Taxonomy" id="40148"/>
    <lineage>
        <taxon>Eukaryota</taxon>
        <taxon>Viridiplantae</taxon>
        <taxon>Streptophyta</taxon>
        <taxon>Embryophyta</taxon>
        <taxon>Tracheophyta</taxon>
        <taxon>Spermatophyta</taxon>
        <taxon>Magnoliopsida</taxon>
        <taxon>Liliopsida</taxon>
        <taxon>Poales</taxon>
        <taxon>Poaceae</taxon>
        <taxon>BOP clade</taxon>
        <taxon>Oryzoideae</taxon>
        <taxon>Oryzeae</taxon>
        <taxon>Oryzinae</taxon>
        <taxon>Oryza</taxon>
    </lineage>
</organism>
<protein>
    <recommendedName>
        <fullName evidence="7">BHLH domain-containing protein</fullName>
    </recommendedName>
</protein>
<sequence>MHGCALHPAAYRRIFHNPRSTRSHGLVAAASPPLHQPAAACGETHRIIQMHALFAVARDTAFSSSPAADERLPNEHPGGHLWNQSVLSREEENGSNDDSFRESLVSLLDNTRDYVMAPEVFEGVPVACDYLKGMDSDGMAASAVAAYSLDNNGQHAGVSSIEHGIASSPLLAYQLGKNSAVVQRSIQQQEVGSPMAAFLQQLIPTSVLDQSGIGFGGVCLDGSALEASFCMRTSPDVSSFSGHRSATAEELMSTDTREQEITRLARSCSSSGSDRNKKKLSEVRGGGKAKKFKSETSHSTSSPKHQSPKVKLGEKITALQQIVSPFGKTDTASVLLETITYIKFLHEQIQVTPSAQSFFAVLHMPPLFSQPYMTNSTNKGHIHWGGEGKRKAGLEHDLRGRGLCLVPVSWTSQEYCDSILPECWAPAYRNYFYR</sequence>
<feature type="domain" description="BHLH" evidence="7">
    <location>
        <begin position="296"/>
        <end position="345"/>
    </location>
</feature>
<reference evidence="8" key="2">
    <citation type="submission" date="2018-05" db="EMBL/GenBank/DDBJ databases">
        <title>OgluRS3 (Oryza glumaepatula Reference Sequence Version 3).</title>
        <authorList>
            <person name="Zhang J."/>
            <person name="Kudrna D."/>
            <person name="Lee S."/>
            <person name="Talag J."/>
            <person name="Welchert J."/>
            <person name="Wing R.A."/>
        </authorList>
    </citation>
    <scope>NUCLEOTIDE SEQUENCE [LARGE SCALE GENOMIC DNA]</scope>
</reference>
<evidence type="ECO:0000256" key="4">
    <source>
        <dbReference type="ARBA" id="ARBA00023163"/>
    </source>
</evidence>
<dbReference type="Gramene" id="OGLUM04G21910.2">
    <property type="protein sequence ID" value="OGLUM04G21910.2"/>
    <property type="gene ID" value="OGLUM04G21910"/>
</dbReference>
<keyword evidence="3" id="KW-0805">Transcription regulation</keyword>
<evidence type="ECO:0000256" key="2">
    <source>
        <dbReference type="ARBA" id="ARBA00005510"/>
    </source>
</evidence>
<dbReference type="InterPro" id="IPR011598">
    <property type="entry name" value="bHLH_dom"/>
</dbReference>
<name>A0A0D9ZPC5_9ORYZ</name>
<feature type="region of interest" description="Disordered" evidence="6">
    <location>
        <begin position="237"/>
        <end position="311"/>
    </location>
</feature>
<dbReference type="HOGENOM" id="CLU_043465_1_0_1"/>
<accession>A0A0D9ZPC5</accession>
<dbReference type="GO" id="GO:0005634">
    <property type="term" value="C:nucleus"/>
    <property type="evidence" value="ECO:0007669"/>
    <property type="project" value="UniProtKB-SubCell"/>
</dbReference>
<comment type="subcellular location">
    <subcellularLocation>
        <location evidence="1">Nucleus</location>
    </subcellularLocation>
</comment>
<evidence type="ECO:0000256" key="3">
    <source>
        <dbReference type="ARBA" id="ARBA00023015"/>
    </source>
</evidence>
<reference evidence="8" key="1">
    <citation type="submission" date="2015-04" db="UniProtKB">
        <authorList>
            <consortium name="EnsemblPlants"/>
        </authorList>
    </citation>
    <scope>IDENTIFICATION</scope>
</reference>
<dbReference type="GO" id="GO:0000981">
    <property type="term" value="F:DNA-binding transcription factor activity, RNA polymerase II-specific"/>
    <property type="evidence" value="ECO:0007669"/>
    <property type="project" value="TreeGrafter"/>
</dbReference>
<dbReference type="PROSITE" id="PS50888">
    <property type="entry name" value="BHLH"/>
    <property type="match status" value="1"/>
</dbReference>
<dbReference type="GO" id="GO:0000978">
    <property type="term" value="F:RNA polymerase II cis-regulatory region sequence-specific DNA binding"/>
    <property type="evidence" value="ECO:0007669"/>
    <property type="project" value="TreeGrafter"/>
</dbReference>
<dbReference type="InterPro" id="IPR045843">
    <property type="entry name" value="IND-like"/>
</dbReference>
<dbReference type="AlphaFoldDB" id="A0A0D9ZPC5"/>
<evidence type="ECO:0000256" key="5">
    <source>
        <dbReference type="ARBA" id="ARBA00023242"/>
    </source>
</evidence>
<dbReference type="SUPFAM" id="SSF47459">
    <property type="entry name" value="HLH, helix-loop-helix DNA-binding domain"/>
    <property type="match status" value="1"/>
</dbReference>
<proteinExistence type="inferred from homology"/>
<dbReference type="PANTHER" id="PTHR16223:SF362">
    <property type="entry name" value="OS02G0671300 PROTEIN"/>
    <property type="match status" value="1"/>
</dbReference>
<keyword evidence="9" id="KW-1185">Reference proteome</keyword>
<comment type="similarity">
    <text evidence="2">Belongs to the bHLH protein family.</text>
</comment>
<keyword evidence="4" id="KW-0804">Transcription</keyword>
<evidence type="ECO:0000259" key="7">
    <source>
        <dbReference type="PROSITE" id="PS50888"/>
    </source>
</evidence>
<evidence type="ECO:0000313" key="8">
    <source>
        <dbReference type="EnsemblPlants" id="OGLUM04G21910.2"/>
    </source>
</evidence>
<dbReference type="InterPro" id="IPR045239">
    <property type="entry name" value="bHLH95_bHLH"/>
</dbReference>
<dbReference type="EnsemblPlants" id="OGLUM04G21910.2">
    <property type="protein sequence ID" value="OGLUM04G21910.2"/>
    <property type="gene ID" value="OGLUM04G21910"/>
</dbReference>
<evidence type="ECO:0000256" key="6">
    <source>
        <dbReference type="SAM" id="MobiDB-lite"/>
    </source>
</evidence>
<dbReference type="CDD" id="cd11393">
    <property type="entry name" value="bHLH_AtbHLH_like"/>
    <property type="match status" value="1"/>
</dbReference>
<dbReference type="GO" id="GO:0046983">
    <property type="term" value="F:protein dimerization activity"/>
    <property type="evidence" value="ECO:0007669"/>
    <property type="project" value="InterPro"/>
</dbReference>
<evidence type="ECO:0000256" key="1">
    <source>
        <dbReference type="ARBA" id="ARBA00004123"/>
    </source>
</evidence>
<dbReference type="PANTHER" id="PTHR16223">
    <property type="entry name" value="TRANSCRIPTION FACTOR BHLH83-RELATED"/>
    <property type="match status" value="1"/>
</dbReference>
<evidence type="ECO:0000313" key="9">
    <source>
        <dbReference type="Proteomes" id="UP000026961"/>
    </source>
</evidence>
<keyword evidence="5" id="KW-0539">Nucleus</keyword>
<dbReference type="Proteomes" id="UP000026961">
    <property type="component" value="Chromosome 4"/>
</dbReference>